<evidence type="ECO:0000259" key="2">
    <source>
        <dbReference type="Pfam" id="PF17936"/>
    </source>
</evidence>
<feature type="domain" description="WxL" evidence="1">
    <location>
        <begin position="1008"/>
        <end position="1150"/>
    </location>
</feature>
<evidence type="ECO:0000313" key="3">
    <source>
        <dbReference type="EMBL" id="MBC1501327.1"/>
    </source>
</evidence>
<dbReference type="Pfam" id="PF20585">
    <property type="entry name" value="Pectate_lyase_5"/>
    <property type="match status" value="1"/>
</dbReference>
<sequence length="1150" mass="122691">MKGKTHIVRTLIVFLVVGLITLGPLESLGAILSNQSKENTYIEITTDLTEVQLDQSVVINFDDKSGDMDNEEGSSALNFVIPEGLTFDEEKTIAENDGVDVFTFDEKERLVKVEQTGDKPLYSGKIVLQVSSSGEFHVIANKVMDEQTYLSNELVITGVADEKKDAEDAQEVVAPKKDANPVVAPIEEETKAESEQKATGRAARAAGEMDVFDDTTLRAALNNKDISVINITQDFMVNANGNEINQWFTTRPNLVINGNNHTVDFAGLSAYFAISQAAPMNLTIKDIKIFGRNYYGPIRLTGVRGYGKIRYENVTYTGAQITASYEADIDIAGRVECRMVASYVNSQGITVPTLASNQVNFEATNMNFLEGSHYIGNTLDAGAFLLYAGGNVDVAKNAIIDVTSYGNIGEGNSIYATVATQGNISIHDGGKFNINTDSASGRGGIRADGASSKILVESGGELNINTKGVLTPSRHGIYLGDGASITVQNDAKLTVRSENTGNSVTNIVNAGNNSKFVIGKKATFNVYSDGTGNKQLIYIGLNATFQFADAASVDLNLNNTNALSRLIYMYGNTGKLNVDVQRVLAWNTVGSTGNTGATKEWNPMYGMSISYNGDNVTTAAGSSLTAAVQDDFRANFRTQNFKRVLFEYIPDVAVIMNDLTDNKTQNDSHVITGVTNPGAWVIFSGSTVIPAGTVPAQSINDATLYHVKADASGNFTYSLPANKYFTTGESITATAYLNGKNAAATKVVKDGTPPDAPVLNAIKDKDTTISGTAEANSTVKIYGPGNVLLASGQATALGAYSIAVPAGSQPLVPYVVYTAKATDAAGNESVASNAVTVSDTTPPTASPVIQVVNVGETFTTNAKSLVQNVQDNGGNGDDNITYTITKQPDVSVVGYTTAEVQVRDRANNAVVITIPVFVKDSSITTNDKAMLQAQDFLVFGKDFPTTPAAVDQMILTQGNVKAWAVPGGQDITSQVLVTDRGGLSKTPGTYNVKVSVEGLEKTVVVTVKAGTLEFKDITQDISFGTPTISSKKKIIEPESDLKVTVEDTRAVISDWKLSAKLTQNLQTQDGEEVVNALIVRQKDQLGTITDIPLNTTATPVYEDKTGIEGVKVIDMAPNQAQSILLDIEPGTVKANKEYTTQIEWTLENGP</sequence>
<dbReference type="Pfam" id="PF17936">
    <property type="entry name" value="Big_6"/>
    <property type="match status" value="1"/>
</dbReference>
<dbReference type="InterPro" id="IPR046776">
    <property type="entry name" value="Pectate_lyase_5"/>
</dbReference>
<dbReference type="InterPro" id="IPR013783">
    <property type="entry name" value="Ig-like_fold"/>
</dbReference>
<organism evidence="3 4">
    <name type="scientific">Listeria weihenstephanensis</name>
    <dbReference type="NCBI Taxonomy" id="1006155"/>
    <lineage>
        <taxon>Bacteria</taxon>
        <taxon>Bacillati</taxon>
        <taxon>Bacillota</taxon>
        <taxon>Bacilli</taxon>
        <taxon>Bacillales</taxon>
        <taxon>Listeriaceae</taxon>
        <taxon>Listeria</taxon>
    </lineage>
</organism>
<dbReference type="InterPro" id="IPR027994">
    <property type="entry name" value="WxL_dom"/>
</dbReference>
<dbReference type="Pfam" id="PF13731">
    <property type="entry name" value="WxL"/>
    <property type="match status" value="1"/>
</dbReference>
<dbReference type="Proteomes" id="UP000564536">
    <property type="component" value="Unassembled WGS sequence"/>
</dbReference>
<gene>
    <name evidence="3" type="ORF">HB943_12010</name>
</gene>
<proteinExistence type="predicted"/>
<evidence type="ECO:0008006" key="5">
    <source>
        <dbReference type="Google" id="ProtNLM"/>
    </source>
</evidence>
<feature type="domain" description="Bacterial Ig" evidence="2">
    <location>
        <begin position="754"/>
        <end position="837"/>
    </location>
</feature>
<evidence type="ECO:0000313" key="4">
    <source>
        <dbReference type="Proteomes" id="UP000564536"/>
    </source>
</evidence>
<evidence type="ECO:0000259" key="1">
    <source>
        <dbReference type="Pfam" id="PF13731"/>
    </source>
</evidence>
<comment type="caution">
    <text evidence="3">The sequence shown here is derived from an EMBL/GenBank/DDBJ whole genome shotgun (WGS) entry which is preliminary data.</text>
</comment>
<dbReference type="InterPro" id="IPR041498">
    <property type="entry name" value="Big_6"/>
</dbReference>
<dbReference type="Gene3D" id="2.60.40.10">
    <property type="entry name" value="Immunoglobulins"/>
    <property type="match status" value="1"/>
</dbReference>
<reference evidence="3 4" key="1">
    <citation type="submission" date="2020-03" db="EMBL/GenBank/DDBJ databases">
        <title>Soil Listeria distribution.</title>
        <authorList>
            <person name="Liao J."/>
            <person name="Wiedmann M."/>
        </authorList>
    </citation>
    <scope>NUCLEOTIDE SEQUENCE [LARGE SCALE GENOMIC DNA]</scope>
    <source>
        <strain evidence="3 4">FSL L7-1523</strain>
    </source>
</reference>
<dbReference type="AlphaFoldDB" id="A0A841ZA27"/>
<dbReference type="RefSeq" id="WP_051492966.1">
    <property type="nucleotide sequence ID" value="NZ_CP011102.1"/>
</dbReference>
<dbReference type="PROSITE" id="PS00549">
    <property type="entry name" value="BACTERIOFERRITIN"/>
    <property type="match status" value="1"/>
</dbReference>
<protein>
    <recommendedName>
        <fullName evidence="5">WxL domain-containing protein</fullName>
    </recommendedName>
</protein>
<name>A0A841ZA27_9LIST</name>
<accession>A0A841ZA27</accession>
<dbReference type="EMBL" id="JAARRL010000020">
    <property type="protein sequence ID" value="MBC1501327.1"/>
    <property type="molecule type" value="Genomic_DNA"/>
</dbReference>